<keyword evidence="2" id="KW-0119">Carbohydrate metabolism</keyword>
<organism evidence="3 4">
    <name type="scientific">Pigmentiphaga humi</name>
    <dbReference type="NCBI Taxonomy" id="2478468"/>
    <lineage>
        <taxon>Bacteria</taxon>
        <taxon>Pseudomonadati</taxon>
        <taxon>Pseudomonadota</taxon>
        <taxon>Betaproteobacteria</taxon>
        <taxon>Burkholderiales</taxon>
        <taxon>Alcaligenaceae</taxon>
        <taxon>Pigmentiphaga</taxon>
    </lineage>
</organism>
<dbReference type="OrthoDB" id="9790815at2"/>
<proteinExistence type="inferred from homology"/>
<keyword evidence="4" id="KW-1185">Reference proteome</keyword>
<dbReference type="InterPro" id="IPR050282">
    <property type="entry name" value="Cycloisomerase_2"/>
</dbReference>
<dbReference type="Proteomes" id="UP000277294">
    <property type="component" value="Unassembled WGS sequence"/>
</dbReference>
<gene>
    <name evidence="3" type="primary">pgl</name>
    <name evidence="3" type="ORF">PIGHUM_02634</name>
</gene>
<dbReference type="InterPro" id="IPR015943">
    <property type="entry name" value="WD40/YVTN_repeat-like_dom_sf"/>
</dbReference>
<keyword evidence="2" id="KW-0313">Glucose metabolism</keyword>
<dbReference type="GO" id="GO:0006006">
    <property type="term" value="P:glucose metabolic process"/>
    <property type="evidence" value="ECO:0007669"/>
    <property type="project" value="UniProtKB-KW"/>
</dbReference>
<dbReference type="EC" id="3.1.1.31" evidence="3"/>
<dbReference type="InterPro" id="IPR019405">
    <property type="entry name" value="Lactonase_7-beta_prop"/>
</dbReference>
<evidence type="ECO:0000256" key="2">
    <source>
        <dbReference type="ARBA" id="ARBA00022526"/>
    </source>
</evidence>
<sequence>MNHSSLFCAGVGPRLVVHAVDAADFSLRPIQEIPLAGAVQYACQAPATGLFYAAVSNGGPRVAGDTHELRAFRIDGQGMLAAHGKPAPLRSRPVHVCIDPRGRHLLVAYHKPSGLSVHRVEENGTVGEEVPQPSDLDAGVYAHQILVSSDSRLAILCARGNDAKDGRPEDPGALKVFDYDDGRLTFQKSVAPGGGYGFGPRNIVFHPRKPWIYVALERQNKLFVFETVDGTVRDEPLYIKETLKDPGRIFHKQVVGAIGLHPSGKALYVVNRGGPHNPLEVHLGGENAVVRFDLDPATGEPLLAQHADTRGNRPRTFSIDPSQTMMVVGNMQQRLLREGDVETAIPPGLAVFEVDEKGGLAFRRRYDVDVGQDSLFWSGFIAAGGTDARAAGL</sequence>
<dbReference type="GO" id="GO:0017057">
    <property type="term" value="F:6-phosphogluconolactonase activity"/>
    <property type="evidence" value="ECO:0007669"/>
    <property type="project" value="UniProtKB-EC"/>
</dbReference>
<evidence type="ECO:0000313" key="3">
    <source>
        <dbReference type="EMBL" id="VCU70558.1"/>
    </source>
</evidence>
<dbReference type="PANTHER" id="PTHR30344">
    <property type="entry name" value="6-PHOSPHOGLUCONOLACTONASE-RELATED"/>
    <property type="match status" value="1"/>
</dbReference>
<accession>A0A3P4B4I9</accession>
<dbReference type="Gene3D" id="2.130.10.10">
    <property type="entry name" value="YVTN repeat-like/Quinoprotein amine dehydrogenase"/>
    <property type="match status" value="1"/>
</dbReference>
<keyword evidence="3" id="KW-0378">Hydrolase</keyword>
<dbReference type="SUPFAM" id="SSF51004">
    <property type="entry name" value="C-terminal (heme d1) domain of cytochrome cd1-nitrite reductase"/>
    <property type="match status" value="1"/>
</dbReference>
<evidence type="ECO:0000313" key="4">
    <source>
        <dbReference type="Proteomes" id="UP000277294"/>
    </source>
</evidence>
<protein>
    <submittedName>
        <fullName evidence="3">6-phosphogluconolactonase</fullName>
        <ecNumber evidence="3">3.1.1.31</ecNumber>
    </submittedName>
</protein>
<reference evidence="3 4" key="1">
    <citation type="submission" date="2018-10" db="EMBL/GenBank/DDBJ databases">
        <authorList>
            <person name="Criscuolo A."/>
        </authorList>
    </citation>
    <scope>NUCLEOTIDE SEQUENCE [LARGE SCALE GENOMIC DNA]</scope>
    <source>
        <strain evidence="3">DnA1</strain>
    </source>
</reference>
<dbReference type="PANTHER" id="PTHR30344:SF1">
    <property type="entry name" value="6-PHOSPHOGLUCONOLACTONASE"/>
    <property type="match status" value="1"/>
</dbReference>
<name>A0A3P4B4I9_9BURK</name>
<dbReference type="EMBL" id="UWPJ01000022">
    <property type="protein sequence ID" value="VCU70558.1"/>
    <property type="molecule type" value="Genomic_DNA"/>
</dbReference>
<evidence type="ECO:0000256" key="1">
    <source>
        <dbReference type="ARBA" id="ARBA00005564"/>
    </source>
</evidence>
<comment type="similarity">
    <text evidence="1">Belongs to the cycloisomerase 2 family.</text>
</comment>
<dbReference type="Pfam" id="PF10282">
    <property type="entry name" value="Lactonase"/>
    <property type="match status" value="1"/>
</dbReference>
<dbReference type="InterPro" id="IPR011048">
    <property type="entry name" value="Haem_d1_sf"/>
</dbReference>
<dbReference type="AlphaFoldDB" id="A0A3P4B4I9"/>
<dbReference type="RefSeq" id="WP_124080076.1">
    <property type="nucleotide sequence ID" value="NZ_UWPJ01000022.1"/>
</dbReference>